<keyword evidence="9" id="KW-1185">Reference proteome</keyword>
<evidence type="ECO:0000256" key="1">
    <source>
        <dbReference type="ARBA" id="ARBA00000085"/>
    </source>
</evidence>
<dbReference type="PROSITE" id="PS50109">
    <property type="entry name" value="HIS_KIN"/>
    <property type="match status" value="1"/>
</dbReference>
<dbReference type="InterPro" id="IPR004358">
    <property type="entry name" value="Sig_transdc_His_kin-like_C"/>
</dbReference>
<dbReference type="CDD" id="cd17546">
    <property type="entry name" value="REC_hyHK_CKI1_RcsC-like"/>
    <property type="match status" value="1"/>
</dbReference>
<dbReference type="InterPro" id="IPR005467">
    <property type="entry name" value="His_kinase_dom"/>
</dbReference>
<dbReference type="PANTHER" id="PTHR45339">
    <property type="entry name" value="HYBRID SIGNAL TRANSDUCTION HISTIDINE KINASE J"/>
    <property type="match status" value="1"/>
</dbReference>
<dbReference type="InterPro" id="IPR011006">
    <property type="entry name" value="CheY-like_superfamily"/>
</dbReference>
<dbReference type="RefSeq" id="WP_200350631.1">
    <property type="nucleotide sequence ID" value="NZ_JAENIK010000009.1"/>
</dbReference>
<dbReference type="Pfam" id="PF02518">
    <property type="entry name" value="HATPase_c"/>
    <property type="match status" value="1"/>
</dbReference>
<name>A0A934QZM7_9BACT</name>
<evidence type="ECO:0000313" key="9">
    <source>
        <dbReference type="Proteomes" id="UP000600139"/>
    </source>
</evidence>
<comment type="catalytic activity">
    <reaction evidence="1">
        <text>ATP + protein L-histidine = ADP + protein N-phospho-L-histidine.</text>
        <dbReference type="EC" id="2.7.13.3"/>
    </reaction>
</comment>
<dbReference type="EMBL" id="JAENIK010000009">
    <property type="protein sequence ID" value="MBK1815673.1"/>
    <property type="molecule type" value="Genomic_DNA"/>
</dbReference>
<feature type="transmembrane region" description="Helical" evidence="5">
    <location>
        <begin position="185"/>
        <end position="205"/>
    </location>
</feature>
<dbReference type="PANTHER" id="PTHR45339:SF5">
    <property type="entry name" value="HISTIDINE KINASE"/>
    <property type="match status" value="1"/>
</dbReference>
<dbReference type="PRINTS" id="PR00344">
    <property type="entry name" value="BCTRLSENSOR"/>
</dbReference>
<dbReference type="SUPFAM" id="SSF55874">
    <property type="entry name" value="ATPase domain of HSP90 chaperone/DNA topoisomerase II/histidine kinase"/>
    <property type="match status" value="1"/>
</dbReference>
<evidence type="ECO:0000256" key="5">
    <source>
        <dbReference type="SAM" id="Phobius"/>
    </source>
</evidence>
<evidence type="ECO:0000313" key="8">
    <source>
        <dbReference type="EMBL" id="MBK1815673.1"/>
    </source>
</evidence>
<dbReference type="Gene3D" id="1.20.120.160">
    <property type="entry name" value="HPT domain"/>
    <property type="match status" value="1"/>
</dbReference>
<dbReference type="EC" id="2.7.13.3" evidence="2"/>
<proteinExistence type="predicted"/>
<dbReference type="Gene3D" id="3.40.50.2300">
    <property type="match status" value="1"/>
</dbReference>
<dbReference type="SMART" id="SM00448">
    <property type="entry name" value="REC"/>
    <property type="match status" value="1"/>
</dbReference>
<protein>
    <recommendedName>
        <fullName evidence="2">histidine kinase</fullName>
        <ecNumber evidence="2">2.7.13.3</ecNumber>
    </recommendedName>
</protein>
<evidence type="ECO:0000259" key="6">
    <source>
        <dbReference type="PROSITE" id="PS50109"/>
    </source>
</evidence>
<accession>A0A934QZM7</accession>
<dbReference type="PROSITE" id="PS50110">
    <property type="entry name" value="RESPONSE_REGULATORY"/>
    <property type="match status" value="1"/>
</dbReference>
<evidence type="ECO:0000259" key="7">
    <source>
        <dbReference type="PROSITE" id="PS50110"/>
    </source>
</evidence>
<sequence length="867" mass="96398">MSALPPTEAVYSRISVPLITAIIVALCWLLYWQTDELRGRQRWIEHSYEVKLEVEELDRSFRELEGVQRAIWLTGKTGNGLQDRASQLHVKLEEHELKLRQLVADNAAQGLLVEELSRLLDIRMSIMSRNADELAGLDEQDRTDRIMSGVLAANAVEGQLEKIRVSEQRLLDERAKGVADGNKRVLTLAFGGSLLAVFVMLLTVYRDRKNRQVRDRYLARLAEARDTALDAVQATSTFVATVSHEIRTPMNGVLGAADLLRQDTRLDRRQRELVETIHYSGEALLDLVNDILDLSKLQAGKMDFATEEFSLSHVLEESMALFADAAGRKQLELAHRIAPEVPHKLKGDPMRLRQVLLNLVGNAVKFTERGSVVVDVSCRGGDDNRLVLRFRVSDTGPGIPAEEQGRLFVPFGQVNAAINRRHSGTGLGLAISMEIVQRLGGTIGVESKPGTGATFWFTARFEDAGVMEKGAERLCGGGTLLLLEGRDLTAGTIEQHVLGWGMKVRIVADLKSLETLPEIPDLAVVLIGRVTDASWRELMARISTRRDARDIPRFLLSAPHEAPEEHEIAANGVQACLRFPFRPSDLYNLLADERPEPAAHKQQEGALPHARILLVEDNQINQRVFSRQLEMLGMDMIVRDDGQKGVDARIAGDIDLILMDCQLPTMDGFEATRRIRSWEAKTGALRVPIIAVTAHVMSGDAEACFQAGMDDYLPKPFDLVKLRRKLGQWLQRANETASEGPAWVKPAPPRTLDSQQLGECLTGNEELDHDLIGAALEETGRRHDEMTKAFHEANDRLWKAAAHQGVGTAATMGFAELAEHFRKAEMEKDGNQRELLLERLGALIEKTRQSLIVLGLLEGENPALLDR</sequence>
<dbReference type="InterPro" id="IPR003594">
    <property type="entry name" value="HATPase_dom"/>
</dbReference>
<feature type="domain" description="Histidine kinase" evidence="6">
    <location>
        <begin position="241"/>
        <end position="463"/>
    </location>
</feature>
<dbReference type="GO" id="GO:0005886">
    <property type="term" value="C:plasma membrane"/>
    <property type="evidence" value="ECO:0007669"/>
    <property type="project" value="UniProtKB-SubCell"/>
</dbReference>
<organism evidence="8 9">
    <name type="scientific">Luteolibacter yonseiensis</name>
    <dbReference type="NCBI Taxonomy" id="1144680"/>
    <lineage>
        <taxon>Bacteria</taxon>
        <taxon>Pseudomonadati</taxon>
        <taxon>Verrucomicrobiota</taxon>
        <taxon>Verrucomicrobiia</taxon>
        <taxon>Verrucomicrobiales</taxon>
        <taxon>Verrucomicrobiaceae</taxon>
        <taxon>Luteolibacter</taxon>
    </lineage>
</organism>
<dbReference type="SMART" id="SM00387">
    <property type="entry name" value="HATPase_c"/>
    <property type="match status" value="1"/>
</dbReference>
<dbReference type="SMART" id="SM00388">
    <property type="entry name" value="HisKA"/>
    <property type="match status" value="1"/>
</dbReference>
<dbReference type="Pfam" id="PF00512">
    <property type="entry name" value="HisKA"/>
    <property type="match status" value="1"/>
</dbReference>
<dbReference type="CDD" id="cd00082">
    <property type="entry name" value="HisKA"/>
    <property type="match status" value="1"/>
</dbReference>
<feature type="domain" description="Response regulatory" evidence="7">
    <location>
        <begin position="611"/>
        <end position="730"/>
    </location>
</feature>
<reference evidence="8" key="1">
    <citation type="submission" date="2021-01" db="EMBL/GenBank/DDBJ databases">
        <title>Modified the classification status of verrucomicrobia.</title>
        <authorList>
            <person name="Feng X."/>
        </authorList>
    </citation>
    <scope>NUCLEOTIDE SEQUENCE</scope>
    <source>
        <strain evidence="8">JCM 18052</strain>
    </source>
</reference>
<keyword evidence="5" id="KW-0812">Transmembrane</keyword>
<feature type="transmembrane region" description="Helical" evidence="5">
    <location>
        <begin position="14"/>
        <end position="32"/>
    </location>
</feature>
<dbReference type="InterPro" id="IPR036890">
    <property type="entry name" value="HATPase_C_sf"/>
</dbReference>
<dbReference type="Pfam" id="PF00072">
    <property type="entry name" value="Response_reg"/>
    <property type="match status" value="1"/>
</dbReference>
<dbReference type="AlphaFoldDB" id="A0A934QZM7"/>
<dbReference type="InterPro" id="IPR036097">
    <property type="entry name" value="HisK_dim/P_sf"/>
</dbReference>
<dbReference type="CDD" id="cd16922">
    <property type="entry name" value="HATPase_EvgS-ArcB-TorS-like"/>
    <property type="match status" value="1"/>
</dbReference>
<dbReference type="InterPro" id="IPR001789">
    <property type="entry name" value="Sig_transdc_resp-reg_receiver"/>
</dbReference>
<dbReference type="SUPFAM" id="SSF47226">
    <property type="entry name" value="Histidine-containing phosphotransfer domain, HPT domain"/>
    <property type="match status" value="1"/>
</dbReference>
<gene>
    <name evidence="8" type="ORF">JIN84_08600</name>
</gene>
<dbReference type="InterPro" id="IPR036641">
    <property type="entry name" value="HPT_dom_sf"/>
</dbReference>
<evidence type="ECO:0000256" key="2">
    <source>
        <dbReference type="ARBA" id="ARBA00012438"/>
    </source>
</evidence>
<dbReference type="Proteomes" id="UP000600139">
    <property type="component" value="Unassembled WGS sequence"/>
</dbReference>
<dbReference type="Gene3D" id="3.30.565.10">
    <property type="entry name" value="Histidine kinase-like ATPase, C-terminal domain"/>
    <property type="match status" value="1"/>
</dbReference>
<evidence type="ECO:0000256" key="3">
    <source>
        <dbReference type="ARBA" id="ARBA00022553"/>
    </source>
</evidence>
<dbReference type="Gene3D" id="1.10.287.130">
    <property type="match status" value="1"/>
</dbReference>
<dbReference type="InterPro" id="IPR003661">
    <property type="entry name" value="HisK_dim/P_dom"/>
</dbReference>
<comment type="caution">
    <text evidence="8">The sequence shown here is derived from an EMBL/GenBank/DDBJ whole genome shotgun (WGS) entry which is preliminary data.</text>
</comment>
<keyword evidence="3 4" id="KW-0597">Phosphoprotein</keyword>
<dbReference type="FunFam" id="3.30.565.10:FF:000010">
    <property type="entry name" value="Sensor histidine kinase RcsC"/>
    <property type="match status" value="1"/>
</dbReference>
<evidence type="ECO:0000256" key="4">
    <source>
        <dbReference type="PROSITE-ProRule" id="PRU00169"/>
    </source>
</evidence>
<dbReference type="SUPFAM" id="SSF47384">
    <property type="entry name" value="Homodimeric domain of signal transducing histidine kinase"/>
    <property type="match status" value="1"/>
</dbReference>
<keyword evidence="5" id="KW-1133">Transmembrane helix</keyword>
<keyword evidence="5" id="KW-0472">Membrane</keyword>
<dbReference type="GO" id="GO:0005524">
    <property type="term" value="F:ATP binding"/>
    <property type="evidence" value="ECO:0007669"/>
    <property type="project" value="UniProtKB-KW"/>
</dbReference>
<feature type="modified residue" description="4-aspartylphosphate" evidence="4">
    <location>
        <position position="660"/>
    </location>
</feature>
<dbReference type="SUPFAM" id="SSF52172">
    <property type="entry name" value="CheY-like"/>
    <property type="match status" value="1"/>
</dbReference>
<dbReference type="GO" id="GO:0000155">
    <property type="term" value="F:phosphorelay sensor kinase activity"/>
    <property type="evidence" value="ECO:0007669"/>
    <property type="project" value="InterPro"/>
</dbReference>